<dbReference type="SUPFAM" id="SSF53822">
    <property type="entry name" value="Periplasmic binding protein-like I"/>
    <property type="match status" value="1"/>
</dbReference>
<evidence type="ECO:0000259" key="4">
    <source>
        <dbReference type="PROSITE" id="PS50932"/>
    </source>
</evidence>
<comment type="caution">
    <text evidence="5">The sequence shown here is derived from an EMBL/GenBank/DDBJ whole genome shotgun (WGS) entry which is preliminary data.</text>
</comment>
<dbReference type="PROSITE" id="PS00356">
    <property type="entry name" value="HTH_LACI_1"/>
    <property type="match status" value="1"/>
</dbReference>
<dbReference type="SUPFAM" id="SSF47413">
    <property type="entry name" value="lambda repressor-like DNA-binding domains"/>
    <property type="match status" value="1"/>
</dbReference>
<dbReference type="CDD" id="cd06267">
    <property type="entry name" value="PBP1_LacI_sugar_binding-like"/>
    <property type="match status" value="1"/>
</dbReference>
<dbReference type="Proteomes" id="UP001595699">
    <property type="component" value="Unassembled WGS sequence"/>
</dbReference>
<dbReference type="RefSeq" id="WP_205119562.1">
    <property type="nucleotide sequence ID" value="NZ_JAFBCM010000001.1"/>
</dbReference>
<dbReference type="PANTHER" id="PTHR30146:SF109">
    <property type="entry name" value="HTH-TYPE TRANSCRIPTIONAL REGULATOR GALS"/>
    <property type="match status" value="1"/>
</dbReference>
<dbReference type="InterPro" id="IPR010982">
    <property type="entry name" value="Lambda_DNA-bd_dom_sf"/>
</dbReference>
<sequence length="334" mass="35810">MVTVHDVARHAGVSIATVSRALNDRERISSATRDRVLEIARSLGYQPNDLARSLAGMATQTIALLLPDITNPFFPELVKGVQTIADERGHLLLLCHNADDGAKARADIAMLRRKKVDGILLVAGTLKGRGIAGATSDLPTVVLDRRVPGLRSDVVTVDHRAGARKAVEHLLELGHRRIAHITGPPGISSSKERQAGWEEALRATGIEPDKELVVQGDFLEDGGYAGGRALIQRKVDFTAAFAANDMSAIGLLKALTEEGRQVPNDVSVVGFDGIHLAAYTAPALTTVAQPIFDLGRRAAELLLDRLAAAEPDKEPHTVVLETKLVVRGSTSQRR</sequence>
<evidence type="ECO:0000256" key="1">
    <source>
        <dbReference type="ARBA" id="ARBA00023015"/>
    </source>
</evidence>
<keyword evidence="6" id="KW-1185">Reference proteome</keyword>
<dbReference type="EMBL" id="JBHRZH010000044">
    <property type="protein sequence ID" value="MFC3765969.1"/>
    <property type="molecule type" value="Genomic_DNA"/>
</dbReference>
<dbReference type="CDD" id="cd01392">
    <property type="entry name" value="HTH_LacI"/>
    <property type="match status" value="1"/>
</dbReference>
<proteinExistence type="predicted"/>
<dbReference type="Pfam" id="PF13377">
    <property type="entry name" value="Peripla_BP_3"/>
    <property type="match status" value="1"/>
</dbReference>
<reference evidence="6" key="1">
    <citation type="journal article" date="2019" name="Int. J. Syst. Evol. Microbiol.">
        <title>The Global Catalogue of Microorganisms (GCM) 10K type strain sequencing project: providing services to taxonomists for standard genome sequencing and annotation.</title>
        <authorList>
            <consortium name="The Broad Institute Genomics Platform"/>
            <consortium name="The Broad Institute Genome Sequencing Center for Infectious Disease"/>
            <person name="Wu L."/>
            <person name="Ma J."/>
        </authorList>
    </citation>
    <scope>NUCLEOTIDE SEQUENCE [LARGE SCALE GENOMIC DNA]</scope>
    <source>
        <strain evidence="6">CGMCC 4.7241</strain>
    </source>
</reference>
<dbReference type="GO" id="GO:0003677">
    <property type="term" value="F:DNA binding"/>
    <property type="evidence" value="ECO:0007669"/>
    <property type="project" value="UniProtKB-KW"/>
</dbReference>
<evidence type="ECO:0000313" key="6">
    <source>
        <dbReference type="Proteomes" id="UP001595699"/>
    </source>
</evidence>
<keyword evidence="3" id="KW-0804">Transcription</keyword>
<dbReference type="InterPro" id="IPR000843">
    <property type="entry name" value="HTH_LacI"/>
</dbReference>
<gene>
    <name evidence="5" type="ORF">ACFOUW_34395</name>
</gene>
<dbReference type="Pfam" id="PF00356">
    <property type="entry name" value="LacI"/>
    <property type="match status" value="1"/>
</dbReference>
<evidence type="ECO:0000256" key="3">
    <source>
        <dbReference type="ARBA" id="ARBA00023163"/>
    </source>
</evidence>
<dbReference type="InterPro" id="IPR046335">
    <property type="entry name" value="LacI/GalR-like_sensor"/>
</dbReference>
<name>A0ABV7YPK6_9ACTN</name>
<dbReference type="SMART" id="SM00354">
    <property type="entry name" value="HTH_LACI"/>
    <property type="match status" value="1"/>
</dbReference>
<dbReference type="Gene3D" id="3.40.50.2300">
    <property type="match status" value="2"/>
</dbReference>
<accession>A0ABV7YPK6</accession>
<dbReference type="PANTHER" id="PTHR30146">
    <property type="entry name" value="LACI-RELATED TRANSCRIPTIONAL REPRESSOR"/>
    <property type="match status" value="1"/>
</dbReference>
<keyword evidence="1" id="KW-0805">Transcription regulation</keyword>
<evidence type="ECO:0000256" key="2">
    <source>
        <dbReference type="ARBA" id="ARBA00023125"/>
    </source>
</evidence>
<protein>
    <submittedName>
        <fullName evidence="5">LacI family DNA-binding transcriptional regulator</fullName>
    </submittedName>
</protein>
<dbReference type="PROSITE" id="PS50932">
    <property type="entry name" value="HTH_LACI_2"/>
    <property type="match status" value="1"/>
</dbReference>
<feature type="domain" description="HTH lacI-type" evidence="4">
    <location>
        <begin position="2"/>
        <end position="56"/>
    </location>
</feature>
<dbReference type="Gene3D" id="1.10.260.40">
    <property type="entry name" value="lambda repressor-like DNA-binding domains"/>
    <property type="match status" value="1"/>
</dbReference>
<dbReference type="InterPro" id="IPR028082">
    <property type="entry name" value="Peripla_BP_I"/>
</dbReference>
<evidence type="ECO:0000313" key="5">
    <source>
        <dbReference type="EMBL" id="MFC3765969.1"/>
    </source>
</evidence>
<organism evidence="5 6">
    <name type="scientific">Tenggerimyces flavus</name>
    <dbReference type="NCBI Taxonomy" id="1708749"/>
    <lineage>
        <taxon>Bacteria</taxon>
        <taxon>Bacillati</taxon>
        <taxon>Actinomycetota</taxon>
        <taxon>Actinomycetes</taxon>
        <taxon>Propionibacteriales</taxon>
        <taxon>Nocardioidaceae</taxon>
        <taxon>Tenggerimyces</taxon>
    </lineage>
</organism>
<dbReference type="PRINTS" id="PR00036">
    <property type="entry name" value="HTHLACI"/>
</dbReference>
<keyword evidence="2 5" id="KW-0238">DNA-binding</keyword>